<proteinExistence type="inferred from homology"/>
<feature type="region of interest" description="Disordered" evidence="10">
    <location>
        <begin position="1"/>
        <end position="23"/>
    </location>
</feature>
<accession>A0AAN7KFR9</accession>
<dbReference type="InterPro" id="IPR047857">
    <property type="entry name" value="Snurportin1_C"/>
</dbReference>
<comment type="function">
    <text evidence="1">Functions as an U snRNP-specific nuclear import adapter. Involved in the trimethylguanosine (m3G)-cap-dependent nuclear import of U snRNPs. Binds specifically to the terminal m3G-cap U snRNAs.</text>
</comment>
<dbReference type="PANTHER" id="PTHR13403:SF6">
    <property type="entry name" value="SNURPORTIN-1"/>
    <property type="match status" value="1"/>
</dbReference>
<dbReference type="GO" id="GO:0061015">
    <property type="term" value="P:snRNA import into nucleus"/>
    <property type="evidence" value="ECO:0007669"/>
    <property type="project" value="InterPro"/>
</dbReference>
<dbReference type="Gene3D" id="3.30.470.30">
    <property type="entry name" value="DNA ligase/mRNA capping enzyme"/>
    <property type="match status" value="1"/>
</dbReference>
<organism evidence="12 13">
    <name type="scientific">Trapa incisa</name>
    <dbReference type="NCBI Taxonomy" id="236973"/>
    <lineage>
        <taxon>Eukaryota</taxon>
        <taxon>Viridiplantae</taxon>
        <taxon>Streptophyta</taxon>
        <taxon>Embryophyta</taxon>
        <taxon>Tracheophyta</taxon>
        <taxon>Spermatophyta</taxon>
        <taxon>Magnoliopsida</taxon>
        <taxon>eudicotyledons</taxon>
        <taxon>Gunneridae</taxon>
        <taxon>Pentapetalae</taxon>
        <taxon>rosids</taxon>
        <taxon>malvids</taxon>
        <taxon>Myrtales</taxon>
        <taxon>Lythraceae</taxon>
        <taxon>Trapa</taxon>
    </lineage>
</organism>
<evidence type="ECO:0000256" key="6">
    <source>
        <dbReference type="ARBA" id="ARBA00022448"/>
    </source>
</evidence>
<dbReference type="Pfam" id="PF21974">
    <property type="entry name" value="SPN1_m3Gcap_bd"/>
    <property type="match status" value="1"/>
</dbReference>
<keyword evidence="13" id="KW-1185">Reference proteome</keyword>
<gene>
    <name evidence="12" type="ORF">SAY87_008256</name>
</gene>
<dbReference type="CDD" id="cd09232">
    <property type="entry name" value="Snurportin-1_C"/>
    <property type="match status" value="1"/>
</dbReference>
<evidence type="ECO:0000256" key="3">
    <source>
        <dbReference type="ARBA" id="ARBA00004496"/>
    </source>
</evidence>
<dbReference type="SUPFAM" id="SSF56091">
    <property type="entry name" value="DNA ligase/mRNA capping enzyme, catalytic domain"/>
    <property type="match status" value="1"/>
</dbReference>
<feature type="region of interest" description="Disordered" evidence="10">
    <location>
        <begin position="53"/>
        <end position="76"/>
    </location>
</feature>
<reference evidence="12 13" key="1">
    <citation type="journal article" date="2023" name="Hortic Res">
        <title>Pangenome of water caltrop reveals structural variations and asymmetric subgenome divergence after allopolyploidization.</title>
        <authorList>
            <person name="Zhang X."/>
            <person name="Chen Y."/>
            <person name="Wang L."/>
            <person name="Yuan Y."/>
            <person name="Fang M."/>
            <person name="Shi L."/>
            <person name="Lu R."/>
            <person name="Comes H.P."/>
            <person name="Ma Y."/>
            <person name="Chen Y."/>
            <person name="Huang G."/>
            <person name="Zhou Y."/>
            <person name="Zheng Z."/>
            <person name="Qiu Y."/>
        </authorList>
    </citation>
    <scope>NUCLEOTIDE SEQUENCE [LARGE SCALE GENOMIC DNA]</scope>
    <source>
        <tissue evidence="12">Roots</tissue>
    </source>
</reference>
<dbReference type="InterPro" id="IPR017336">
    <property type="entry name" value="Snurportin-1"/>
</dbReference>
<evidence type="ECO:0000256" key="2">
    <source>
        <dbReference type="ARBA" id="ARBA00004123"/>
    </source>
</evidence>
<comment type="similarity">
    <text evidence="4">Belongs to the snurportin family.</text>
</comment>
<evidence type="ECO:0000259" key="11">
    <source>
        <dbReference type="Pfam" id="PF21974"/>
    </source>
</evidence>
<evidence type="ECO:0000256" key="9">
    <source>
        <dbReference type="ARBA" id="ARBA00023242"/>
    </source>
</evidence>
<evidence type="ECO:0000256" key="7">
    <source>
        <dbReference type="ARBA" id="ARBA00022490"/>
    </source>
</evidence>
<dbReference type="PANTHER" id="PTHR13403">
    <property type="entry name" value="SNURPORTIN1 RNUT1 PROTEIN RNA, U TRANSPORTER 1"/>
    <property type="match status" value="1"/>
</dbReference>
<evidence type="ECO:0000256" key="1">
    <source>
        <dbReference type="ARBA" id="ARBA00003975"/>
    </source>
</evidence>
<name>A0AAN7KFR9_9MYRT</name>
<dbReference type="GO" id="GO:0005737">
    <property type="term" value="C:cytoplasm"/>
    <property type="evidence" value="ECO:0007669"/>
    <property type="project" value="UniProtKB-SubCell"/>
</dbReference>
<comment type="caution">
    <text evidence="12">The sequence shown here is derived from an EMBL/GenBank/DDBJ whole genome shotgun (WGS) entry which is preliminary data.</text>
</comment>
<evidence type="ECO:0000313" key="13">
    <source>
        <dbReference type="Proteomes" id="UP001345219"/>
    </source>
</evidence>
<keyword evidence="6" id="KW-0813">Transport</keyword>
<evidence type="ECO:0000256" key="8">
    <source>
        <dbReference type="ARBA" id="ARBA00022884"/>
    </source>
</evidence>
<feature type="domain" description="Snurportin-1 m3G cap-binding" evidence="11">
    <location>
        <begin position="97"/>
        <end position="273"/>
    </location>
</feature>
<evidence type="ECO:0000256" key="10">
    <source>
        <dbReference type="SAM" id="MobiDB-lite"/>
    </source>
</evidence>
<evidence type="ECO:0000313" key="12">
    <source>
        <dbReference type="EMBL" id="KAK4766614.1"/>
    </source>
</evidence>
<evidence type="ECO:0000256" key="4">
    <source>
        <dbReference type="ARBA" id="ARBA00007540"/>
    </source>
</evidence>
<keyword evidence="8" id="KW-0694">RNA-binding</keyword>
<evidence type="ECO:0000256" key="5">
    <source>
        <dbReference type="ARBA" id="ARBA00016034"/>
    </source>
</evidence>
<keyword evidence="9" id="KW-0539">Nucleus</keyword>
<dbReference type="AlphaFoldDB" id="A0AAN7KFR9"/>
<dbReference type="GO" id="GO:0003723">
    <property type="term" value="F:RNA binding"/>
    <property type="evidence" value="ECO:0007669"/>
    <property type="project" value="UniProtKB-KW"/>
</dbReference>
<dbReference type="EMBL" id="JAXIOK010000007">
    <property type="protein sequence ID" value="KAK4766614.1"/>
    <property type="molecule type" value="Genomic_DNA"/>
</dbReference>
<protein>
    <recommendedName>
        <fullName evidence="5">Snurportin-1</fullName>
    </recommendedName>
</protein>
<keyword evidence="7" id="KW-0963">Cytoplasm</keyword>
<dbReference type="GO" id="GO:0005634">
    <property type="term" value="C:nucleus"/>
    <property type="evidence" value="ECO:0007669"/>
    <property type="project" value="UniProtKB-SubCell"/>
</dbReference>
<sequence length="455" mass="52000">MAPSDHRRPYKRPAISDQQRRRDHSLLRQAQNRLDAQQRARCLASSILSLENPETDSVPDLDSTTGQEQSEVPPKEFDVRQASKLRGVEARRWFARQLMLPEWMIDVPDRLSRDWYVFARPAGKRCFVVSSNGATVSRLRNGSILHRFPSALPSGSRSRDASGTSQSYSIMDCIFHEPDQTYYVIDILCWRGYSLYDCSAEFRFFWLNSKLAESGACGPPSQYHRYRFSLIPVYNCDHNGLSAAYMGAVPYVKDGLLFYNKEAKYQTGNTPLALVWKDENCSQYVIDTDNQGNIPIQQQEHKISIDCLSKERDKMRSIYLPNSDILSLYIWNANRMKWVVLELQDDGKLNTSDDPPVAFGCLDSDFVHKSGLHSGNLLRFSIGDNGLSFMEERLDKADLCYIGKSNRARAFADSYSKIVFQHMVRHSPLKMDDFLSSITSSDDQENQLNDIEMTG</sequence>
<dbReference type="Proteomes" id="UP001345219">
    <property type="component" value="Chromosome 7"/>
</dbReference>
<comment type="subcellular location">
    <subcellularLocation>
        <location evidence="3">Cytoplasm</location>
    </subcellularLocation>
    <subcellularLocation>
        <location evidence="2">Nucleus</location>
    </subcellularLocation>
</comment>